<dbReference type="Pfam" id="PF01053">
    <property type="entry name" value="Cys_Met_Meta_PP"/>
    <property type="match status" value="1"/>
</dbReference>
<dbReference type="KEGG" id="taz:TREAZ_1319"/>
<evidence type="ECO:0000256" key="3">
    <source>
        <dbReference type="ARBA" id="ARBA00022898"/>
    </source>
</evidence>
<dbReference type="GO" id="GO:0030170">
    <property type="term" value="F:pyridoxal phosphate binding"/>
    <property type="evidence" value="ECO:0007669"/>
    <property type="project" value="InterPro"/>
</dbReference>
<dbReference type="AlphaFoldDB" id="F5YFY8"/>
<evidence type="ECO:0000313" key="6">
    <source>
        <dbReference type="EMBL" id="AEF81297.1"/>
    </source>
</evidence>
<dbReference type="Gene3D" id="3.40.640.10">
    <property type="entry name" value="Type I PLP-dependent aspartate aminotransferase-like (Major domain)"/>
    <property type="match status" value="1"/>
</dbReference>
<dbReference type="FunFam" id="3.40.640.10:FF:000009">
    <property type="entry name" value="Cystathionine gamma-synthase homolog"/>
    <property type="match status" value="1"/>
</dbReference>
<keyword evidence="7" id="KW-1185">Reference proteome</keyword>
<dbReference type="eggNOG" id="COG0626">
    <property type="taxonomic scope" value="Bacteria"/>
</dbReference>
<name>F5YFY8_LEAAZ</name>
<protein>
    <submittedName>
        <fullName evidence="6">Cystathionine gamma-lyase</fullName>
        <ecNumber evidence="6">4.4.1.1</ecNumber>
    </submittedName>
</protein>
<dbReference type="STRING" id="545695.TREAZ_1319"/>
<dbReference type="Gene3D" id="3.90.1150.10">
    <property type="entry name" value="Aspartate Aminotransferase, domain 1"/>
    <property type="match status" value="1"/>
</dbReference>
<dbReference type="CDD" id="cd00614">
    <property type="entry name" value="CGS_like"/>
    <property type="match status" value="1"/>
</dbReference>
<dbReference type="GO" id="GO:0016846">
    <property type="term" value="F:carbon-sulfur lyase activity"/>
    <property type="evidence" value="ECO:0007669"/>
    <property type="project" value="TreeGrafter"/>
</dbReference>
<dbReference type="HOGENOM" id="CLU_018986_2_0_12"/>
<dbReference type="RefSeq" id="WP_015710681.1">
    <property type="nucleotide sequence ID" value="NC_015577.1"/>
</dbReference>
<dbReference type="OrthoDB" id="9780685at2"/>
<keyword evidence="3 4" id="KW-0663">Pyridoxal phosphate</keyword>
<gene>
    <name evidence="6" type="ordered locus">TREAZ_1319</name>
</gene>
<dbReference type="GO" id="GO:0005737">
    <property type="term" value="C:cytoplasm"/>
    <property type="evidence" value="ECO:0007669"/>
    <property type="project" value="TreeGrafter"/>
</dbReference>
<dbReference type="EC" id="4.4.1.1" evidence="6"/>
<dbReference type="InterPro" id="IPR015422">
    <property type="entry name" value="PyrdxlP-dep_Trfase_small"/>
</dbReference>
<feature type="modified residue" description="N6-(pyridoxal phosphate)lysine" evidence="4">
    <location>
        <position position="212"/>
    </location>
</feature>
<dbReference type="Proteomes" id="UP000009222">
    <property type="component" value="Chromosome"/>
</dbReference>
<proteinExistence type="inferred from homology"/>
<keyword evidence="6" id="KW-0456">Lyase</keyword>
<comment type="cofactor">
    <cofactor evidence="1 5">
        <name>pyridoxal 5'-phosphate</name>
        <dbReference type="ChEBI" id="CHEBI:597326"/>
    </cofactor>
</comment>
<dbReference type="SUPFAM" id="SSF53383">
    <property type="entry name" value="PLP-dependent transferases"/>
    <property type="match status" value="1"/>
</dbReference>
<reference evidence="7" key="1">
    <citation type="submission" date="2009-12" db="EMBL/GenBank/DDBJ databases">
        <title>Complete sequence of Treponema azotonutricium strain ZAS-9.</title>
        <authorList>
            <person name="Tetu S.G."/>
            <person name="Matson E."/>
            <person name="Ren Q."/>
            <person name="Seshadri R."/>
            <person name="Elbourne L."/>
            <person name="Hassan K.A."/>
            <person name="Durkin A."/>
            <person name="Radune D."/>
            <person name="Mohamoud Y."/>
            <person name="Shay R."/>
            <person name="Jin S."/>
            <person name="Zhang X."/>
            <person name="Lucey K."/>
            <person name="Ballor N.R."/>
            <person name="Ottesen E."/>
            <person name="Rosenthal R."/>
            <person name="Allen A."/>
            <person name="Leadbetter J.R."/>
            <person name="Paulsen I.T."/>
        </authorList>
    </citation>
    <scope>NUCLEOTIDE SEQUENCE [LARGE SCALE GENOMIC DNA]</scope>
    <source>
        <strain evidence="7">ATCC BAA-888 / DSM 13862 / ZAS-9</strain>
    </source>
</reference>
<evidence type="ECO:0000256" key="2">
    <source>
        <dbReference type="ARBA" id="ARBA00009077"/>
    </source>
</evidence>
<reference evidence="6 7" key="2">
    <citation type="journal article" date="2011" name="ISME J.">
        <title>RNA-seq reveals cooperative metabolic interactions between two termite-gut spirochete species in co-culture.</title>
        <authorList>
            <person name="Rosenthal A.Z."/>
            <person name="Matson E.G."/>
            <person name="Eldar A."/>
            <person name="Leadbetter J.R."/>
        </authorList>
    </citation>
    <scope>NUCLEOTIDE SEQUENCE [LARGE SCALE GENOMIC DNA]</scope>
    <source>
        <strain evidence="7">ATCC BAA-888 / DSM 13862 / ZAS-9</strain>
    </source>
</reference>
<evidence type="ECO:0000313" key="7">
    <source>
        <dbReference type="Proteomes" id="UP000009222"/>
    </source>
</evidence>
<sequence>MKDTNCKPVRGTGNSRPLSLDTVLARGADFFEPQTGAVSTPIYQSATFRHPGLGETTGFDYSRCINPTRQELEKTLALAEHGKYCLAFATGMGAISAAIKLYKPGDHLIVSEDLYGGTYRLFNDYYGRYGFSFSWVDTSDFKKVEEALRPETKAIFIETPSNPMMKVTDIAACAELMHRRGGHLLVDNTFLSPWLQNPLDCGADLVIHSGTKYLGGHNDTLSGFIVHSRDDLEEELRNAQKSEGATLSPFDSWLVLRGMKTLPLRMEKHEKNAKILAHWLRGHEKVERVFYTGFEDHPQYKLSQKQSRGFGGMISFYLKDIADVPSLLKNVSLILFAESLGGVESLITYPLVQTHGAIPEAMRLQAGVNDRLMRLSVGIEDPDDLVADLTEAFKKGIKK</sequence>
<dbReference type="InParanoid" id="F5YFY8"/>
<dbReference type="InterPro" id="IPR015424">
    <property type="entry name" value="PyrdxlP-dep_Trfase"/>
</dbReference>
<dbReference type="GO" id="GO:0009086">
    <property type="term" value="P:methionine biosynthetic process"/>
    <property type="evidence" value="ECO:0007669"/>
    <property type="project" value="UniProtKB-ARBA"/>
</dbReference>
<organism evidence="6 7">
    <name type="scientific">Leadbettera azotonutricia (strain ATCC BAA-888 / DSM 13862 / ZAS-9)</name>
    <name type="common">Treponema azotonutricium</name>
    <dbReference type="NCBI Taxonomy" id="545695"/>
    <lineage>
        <taxon>Bacteria</taxon>
        <taxon>Pseudomonadati</taxon>
        <taxon>Spirochaetota</taxon>
        <taxon>Spirochaetia</taxon>
        <taxon>Spirochaetales</taxon>
        <taxon>Breznakiellaceae</taxon>
        <taxon>Leadbettera</taxon>
    </lineage>
</organism>
<dbReference type="GO" id="GO:0019346">
    <property type="term" value="P:transsulfuration"/>
    <property type="evidence" value="ECO:0007669"/>
    <property type="project" value="InterPro"/>
</dbReference>
<dbReference type="InterPro" id="IPR054542">
    <property type="entry name" value="Cys_met_metab_PP"/>
</dbReference>
<dbReference type="PANTHER" id="PTHR11808:SF90">
    <property type="entry name" value="CYSTATHIONINE GAMMA-SYNTHASE"/>
    <property type="match status" value="1"/>
</dbReference>
<dbReference type="InterPro" id="IPR015421">
    <property type="entry name" value="PyrdxlP-dep_Trfase_major"/>
</dbReference>
<dbReference type="EMBL" id="CP001841">
    <property type="protein sequence ID" value="AEF81297.1"/>
    <property type="molecule type" value="Genomic_DNA"/>
</dbReference>
<evidence type="ECO:0000256" key="1">
    <source>
        <dbReference type="ARBA" id="ARBA00001933"/>
    </source>
</evidence>
<evidence type="ECO:0000256" key="5">
    <source>
        <dbReference type="RuleBase" id="RU362118"/>
    </source>
</evidence>
<comment type="similarity">
    <text evidence="2 5">Belongs to the trans-sulfuration enzymes family.</text>
</comment>
<dbReference type="InterPro" id="IPR000277">
    <property type="entry name" value="Cys/Met-Metab_PyrdxlP-dep_enz"/>
</dbReference>
<dbReference type="PIRSF" id="PIRSF001434">
    <property type="entry name" value="CGS"/>
    <property type="match status" value="1"/>
</dbReference>
<evidence type="ECO:0000256" key="4">
    <source>
        <dbReference type="PIRSR" id="PIRSR001434-2"/>
    </source>
</evidence>
<accession>F5YFY8</accession>
<dbReference type="PROSITE" id="PS00868">
    <property type="entry name" value="CYS_MET_METAB_PP"/>
    <property type="match status" value="1"/>
</dbReference>
<dbReference type="PANTHER" id="PTHR11808">
    <property type="entry name" value="TRANS-SULFURATION ENZYME FAMILY MEMBER"/>
    <property type="match status" value="1"/>
</dbReference>
<dbReference type="FunFam" id="3.90.1150.10:FF:000033">
    <property type="entry name" value="Cystathionine gamma-synthase"/>
    <property type="match status" value="1"/>
</dbReference>